<gene>
    <name evidence="1" type="ORF">BCT49_23460</name>
</gene>
<proteinExistence type="predicted"/>
<dbReference type="Proteomes" id="UP000235406">
    <property type="component" value="Unassembled WGS sequence"/>
</dbReference>
<reference evidence="2" key="1">
    <citation type="submission" date="2016-07" db="EMBL/GenBank/DDBJ databases">
        <title>Nontailed viruses are major unrecognized killers of bacteria in the ocean.</title>
        <authorList>
            <person name="Kauffman K."/>
            <person name="Hussain F."/>
            <person name="Yang J."/>
            <person name="Arevalo P."/>
            <person name="Brown J."/>
            <person name="Cutler M."/>
            <person name="Kelly L."/>
            <person name="Polz M.F."/>
        </authorList>
    </citation>
    <scope>NUCLEOTIDE SEQUENCE [LARGE SCALE GENOMIC DNA]</scope>
    <source>
        <strain evidence="2">10N.261.46.F8</strain>
    </source>
</reference>
<protein>
    <submittedName>
        <fullName evidence="1">Uncharacterized protein</fullName>
    </submittedName>
</protein>
<evidence type="ECO:0000313" key="1">
    <source>
        <dbReference type="EMBL" id="PMM74988.1"/>
    </source>
</evidence>
<sequence length="60" mass="6851">MILVRSEFTGAQIQTVMPKYFFQVLSLRRDKFIADTKTPASEAGVFLKFYILHVNAKING</sequence>
<comment type="caution">
    <text evidence="1">The sequence shown here is derived from an EMBL/GenBank/DDBJ whole genome shotgun (WGS) entry which is preliminary data.</text>
</comment>
<name>A0A2N7KGF7_9VIBR</name>
<dbReference type="EMBL" id="MCZK01000048">
    <property type="protein sequence ID" value="PMM74988.1"/>
    <property type="molecule type" value="Genomic_DNA"/>
</dbReference>
<dbReference type="AlphaFoldDB" id="A0A2N7KGF7"/>
<organism evidence="1 2">
    <name type="scientific">Vibrio lentus</name>
    <dbReference type="NCBI Taxonomy" id="136468"/>
    <lineage>
        <taxon>Bacteria</taxon>
        <taxon>Pseudomonadati</taxon>
        <taxon>Pseudomonadota</taxon>
        <taxon>Gammaproteobacteria</taxon>
        <taxon>Vibrionales</taxon>
        <taxon>Vibrionaceae</taxon>
        <taxon>Vibrio</taxon>
    </lineage>
</organism>
<evidence type="ECO:0000313" key="2">
    <source>
        <dbReference type="Proteomes" id="UP000235406"/>
    </source>
</evidence>
<accession>A0A2N7KGF7</accession>